<keyword evidence="3" id="KW-1185">Reference proteome</keyword>
<dbReference type="OrthoDB" id="3692469at2759"/>
<sequence length="82" mass="9182">MSPNGPEGVPKAIVNFQVTTLTGATIYVQGTYDKRQENARRKAREQEDREGNDARRRAMGDIDDDASLMGGREAEEGSRRRQ</sequence>
<proteinExistence type="predicted"/>
<dbReference type="Proteomes" id="UP000676310">
    <property type="component" value="Unassembled WGS sequence"/>
</dbReference>
<dbReference type="EMBL" id="CAJRGZ010000015">
    <property type="protein sequence ID" value="CAG5139338.1"/>
    <property type="molecule type" value="Genomic_DNA"/>
</dbReference>
<dbReference type="AlphaFoldDB" id="A0A8J2HVD8"/>
<comment type="caution">
    <text evidence="2">The sequence shown here is derived from an EMBL/GenBank/DDBJ whole genome shotgun (WGS) entry which is preliminary data.</text>
</comment>
<evidence type="ECO:0000313" key="2">
    <source>
        <dbReference type="EMBL" id="CAG5139338.1"/>
    </source>
</evidence>
<feature type="compositionally biased region" description="Basic and acidic residues" evidence="1">
    <location>
        <begin position="72"/>
        <end position="82"/>
    </location>
</feature>
<feature type="compositionally biased region" description="Basic and acidic residues" evidence="1">
    <location>
        <begin position="32"/>
        <end position="60"/>
    </location>
</feature>
<dbReference type="RefSeq" id="XP_043163997.1">
    <property type="nucleotide sequence ID" value="XM_043308062.1"/>
</dbReference>
<gene>
    <name evidence="2" type="ORF">ALTATR162_LOCUS468</name>
</gene>
<reference evidence="2" key="1">
    <citation type="submission" date="2021-05" db="EMBL/GenBank/DDBJ databases">
        <authorList>
            <person name="Stam R."/>
        </authorList>
    </citation>
    <scope>NUCLEOTIDE SEQUENCE</scope>
    <source>
        <strain evidence="2">CS162</strain>
    </source>
</reference>
<evidence type="ECO:0000313" key="3">
    <source>
        <dbReference type="Proteomes" id="UP000676310"/>
    </source>
</evidence>
<accession>A0A8J2HVD8</accession>
<feature type="region of interest" description="Disordered" evidence="1">
    <location>
        <begin position="32"/>
        <end position="82"/>
    </location>
</feature>
<organism evidence="2 3">
    <name type="scientific">Alternaria atra</name>
    <dbReference type="NCBI Taxonomy" id="119953"/>
    <lineage>
        <taxon>Eukaryota</taxon>
        <taxon>Fungi</taxon>
        <taxon>Dikarya</taxon>
        <taxon>Ascomycota</taxon>
        <taxon>Pezizomycotina</taxon>
        <taxon>Dothideomycetes</taxon>
        <taxon>Pleosporomycetidae</taxon>
        <taxon>Pleosporales</taxon>
        <taxon>Pleosporineae</taxon>
        <taxon>Pleosporaceae</taxon>
        <taxon>Alternaria</taxon>
        <taxon>Alternaria sect. Ulocladioides</taxon>
    </lineage>
</organism>
<dbReference type="GeneID" id="67016373"/>
<protein>
    <submittedName>
        <fullName evidence="2">Uncharacterized protein</fullName>
    </submittedName>
</protein>
<name>A0A8J2HVD8_9PLEO</name>
<evidence type="ECO:0000256" key="1">
    <source>
        <dbReference type="SAM" id="MobiDB-lite"/>
    </source>
</evidence>